<evidence type="ECO:0008006" key="3">
    <source>
        <dbReference type="Google" id="ProtNLM"/>
    </source>
</evidence>
<dbReference type="AlphaFoldDB" id="A0A7X0EAK4"/>
<proteinExistence type="predicted"/>
<dbReference type="EMBL" id="JACIIZ010000001">
    <property type="protein sequence ID" value="MBB6249657.1"/>
    <property type="molecule type" value="Genomic_DNA"/>
</dbReference>
<evidence type="ECO:0000313" key="2">
    <source>
        <dbReference type="Proteomes" id="UP000539175"/>
    </source>
</evidence>
<dbReference type="Proteomes" id="UP000539175">
    <property type="component" value="Unassembled WGS sequence"/>
</dbReference>
<dbReference type="InterPro" id="IPR039498">
    <property type="entry name" value="NTP_transf_5"/>
</dbReference>
<comment type="caution">
    <text evidence="1">The sequence shown here is derived from an EMBL/GenBank/DDBJ whole genome shotgun (WGS) entry which is preliminary data.</text>
</comment>
<sequence length="369" mass="41023">MKLSRPRWRGAFRSLTRLLSPANPSRRGHPPPDALAGWDWPAILRVASDLRLASTLHWRLADHGWLPLMPDAVRDWTEGAAELGRMRAEAQREEALVLTRLMAAAGIKTVLLKGTAALFDGLYPDPGARYSGDIDVLVPADRLDAAQALLRAQGFAPIQAPYAMTARAKHLPRLAHPDRRFGIELHQNVVEPAFQLALPPTAMLERAIPAQDSAAVWLPSPEDRLAHCLAHLMDDRRQSPVPLLRQMLELRLLAERTPPDWATITARFAAAGVRGELMDTLATAEALVGLAWPPALRRPRYGLAWRWRLWQQLHVPGLARATRLATLAAPLLRPRRLGGLLRRAATSGDIRAFIGPRLRDLRDRTDPRA</sequence>
<dbReference type="Pfam" id="PF14907">
    <property type="entry name" value="NTP_transf_5"/>
    <property type="match status" value="1"/>
</dbReference>
<organism evidence="1 2">
    <name type="scientific">Nitrospirillum iridis</name>
    <dbReference type="NCBI Taxonomy" id="765888"/>
    <lineage>
        <taxon>Bacteria</taxon>
        <taxon>Pseudomonadati</taxon>
        <taxon>Pseudomonadota</taxon>
        <taxon>Alphaproteobacteria</taxon>
        <taxon>Rhodospirillales</taxon>
        <taxon>Azospirillaceae</taxon>
        <taxon>Nitrospirillum</taxon>
    </lineage>
</organism>
<gene>
    <name evidence="1" type="ORF">FHS74_000190</name>
</gene>
<reference evidence="1 2" key="1">
    <citation type="submission" date="2020-08" db="EMBL/GenBank/DDBJ databases">
        <title>Genomic Encyclopedia of Type Strains, Phase IV (KMG-IV): sequencing the most valuable type-strain genomes for metagenomic binning, comparative biology and taxonomic classification.</title>
        <authorList>
            <person name="Goeker M."/>
        </authorList>
    </citation>
    <scope>NUCLEOTIDE SEQUENCE [LARGE SCALE GENOMIC DNA]</scope>
    <source>
        <strain evidence="1 2">DSM 22198</strain>
    </source>
</reference>
<keyword evidence="2" id="KW-1185">Reference proteome</keyword>
<name>A0A7X0EAK4_9PROT</name>
<evidence type="ECO:0000313" key="1">
    <source>
        <dbReference type="EMBL" id="MBB6249657.1"/>
    </source>
</evidence>
<dbReference type="RefSeq" id="WP_343066842.1">
    <property type="nucleotide sequence ID" value="NZ_JACIIZ010000001.1"/>
</dbReference>
<accession>A0A7X0EAK4</accession>
<protein>
    <recommendedName>
        <fullName evidence="3">Nucleotidyltransferase family protein</fullName>
    </recommendedName>
</protein>